<dbReference type="SMART" id="SM01022">
    <property type="entry name" value="ASCH"/>
    <property type="match status" value="1"/>
</dbReference>
<reference evidence="2" key="1">
    <citation type="submission" date="2023-03" db="EMBL/GenBank/DDBJ databases">
        <title>Borrelidin-producing and root-colonizing Streptomyces rochei is a potent biopesticide for soil-borne oomycete-caused plant diseases.</title>
        <authorList>
            <person name="Zhou D."/>
            <person name="Wang X."/>
            <person name="Navarro-Munoz J.C."/>
            <person name="Li W."/>
            <person name="Li J."/>
            <person name="Jiu M."/>
            <person name="Deng S."/>
            <person name="Ye Y."/>
            <person name="Daly P."/>
            <person name="Wei L."/>
        </authorList>
    </citation>
    <scope>NUCLEOTIDE SEQUENCE</scope>
    <source>
        <strain evidence="2">JK1</strain>
    </source>
</reference>
<dbReference type="AlphaFoldDB" id="A0AAX3ZLH1"/>
<dbReference type="PANTHER" id="PTHR39203">
    <property type="entry name" value="CYTOPLASMIC PROTEIN-RELATED"/>
    <property type="match status" value="1"/>
</dbReference>
<dbReference type="InterPro" id="IPR015947">
    <property type="entry name" value="PUA-like_sf"/>
</dbReference>
<dbReference type="EMBL" id="CP121271">
    <property type="protein sequence ID" value="WMC88061.1"/>
    <property type="molecule type" value="Genomic_DNA"/>
</dbReference>
<dbReference type="InterPro" id="IPR009326">
    <property type="entry name" value="DUF984"/>
</dbReference>
<evidence type="ECO:0000259" key="1">
    <source>
        <dbReference type="SMART" id="SM01022"/>
    </source>
</evidence>
<dbReference type="Proteomes" id="UP001231701">
    <property type="component" value="Chromosome"/>
</dbReference>
<dbReference type="PANTHER" id="PTHR39203:SF1">
    <property type="entry name" value="CYTOPLASMIC PROTEIN"/>
    <property type="match status" value="1"/>
</dbReference>
<dbReference type="PIRSF" id="PIRSF021320">
    <property type="entry name" value="DUF984"/>
    <property type="match status" value="1"/>
</dbReference>
<dbReference type="InterPro" id="IPR007374">
    <property type="entry name" value="ASCH_domain"/>
</dbReference>
<dbReference type="Pfam" id="PF04266">
    <property type="entry name" value="ASCH"/>
    <property type="match status" value="1"/>
</dbReference>
<sequence length="153" mass="16531">MTSDSASAPLGLDALPRAEFAFPGPLRDRLVAAILDGSKTSTTGLVVEYERDGEPLPEVGQRSVVVDSDDRPVAVVEVTEVRVVPLARVDLAHAVDEGEGYTGVAAWRAGHERFWHSAEMRAALGDPGFAVDDETQAVLERFRLVADLRHADR</sequence>
<dbReference type="SUPFAM" id="SSF88697">
    <property type="entry name" value="PUA domain-like"/>
    <property type="match status" value="1"/>
</dbReference>
<gene>
    <name evidence="2" type="ORF">P7W03_21930</name>
</gene>
<evidence type="ECO:0000313" key="2">
    <source>
        <dbReference type="EMBL" id="WMC88061.1"/>
    </source>
</evidence>
<evidence type="ECO:0000313" key="3">
    <source>
        <dbReference type="Proteomes" id="UP001231701"/>
    </source>
</evidence>
<dbReference type="GeneID" id="90944744"/>
<feature type="domain" description="ASCH" evidence="1">
    <location>
        <begin position="20"/>
        <end position="146"/>
    </location>
</feature>
<protein>
    <submittedName>
        <fullName evidence="2">ASCH domain-containing protein</fullName>
    </submittedName>
</protein>
<name>A0AAX3ZLH1_STRRO</name>
<dbReference type="Gene3D" id="3.10.400.10">
    <property type="entry name" value="Sulfate adenylyltransferase"/>
    <property type="match status" value="1"/>
</dbReference>
<proteinExistence type="predicted"/>
<organism evidence="2 3">
    <name type="scientific">Streptomyces rochei</name>
    <name type="common">Streptomyces parvullus</name>
    <dbReference type="NCBI Taxonomy" id="1928"/>
    <lineage>
        <taxon>Bacteria</taxon>
        <taxon>Bacillati</taxon>
        <taxon>Actinomycetota</taxon>
        <taxon>Actinomycetes</taxon>
        <taxon>Kitasatosporales</taxon>
        <taxon>Streptomycetaceae</taxon>
        <taxon>Streptomyces</taxon>
        <taxon>Streptomyces rochei group</taxon>
    </lineage>
</organism>
<accession>A0AAX3ZLH1</accession>
<dbReference type="RefSeq" id="WP_137961412.1">
    <property type="nucleotide sequence ID" value="NZ_CP121271.1"/>
</dbReference>